<name>A0A7N0TEY6_KALFE</name>
<sequence>MRRPMHLKAWWRVPCSGRKCLRTESQKDIAEILQSKLATIIEEDAEGFLLTPFNELTVESGSGGKQRIKVSRYFKSEFSLRELYELVVTGFSTKGGFAVAGLIRN</sequence>
<reference evidence="1" key="1">
    <citation type="submission" date="2021-01" db="UniProtKB">
        <authorList>
            <consortium name="EnsemblPlants"/>
        </authorList>
    </citation>
    <scope>IDENTIFICATION</scope>
</reference>
<organism evidence="1 2">
    <name type="scientific">Kalanchoe fedtschenkoi</name>
    <name type="common">Lavender scallops</name>
    <name type="synonym">South American air plant</name>
    <dbReference type="NCBI Taxonomy" id="63787"/>
    <lineage>
        <taxon>Eukaryota</taxon>
        <taxon>Viridiplantae</taxon>
        <taxon>Streptophyta</taxon>
        <taxon>Embryophyta</taxon>
        <taxon>Tracheophyta</taxon>
        <taxon>Spermatophyta</taxon>
        <taxon>Magnoliopsida</taxon>
        <taxon>eudicotyledons</taxon>
        <taxon>Gunneridae</taxon>
        <taxon>Pentapetalae</taxon>
        <taxon>Saxifragales</taxon>
        <taxon>Crassulaceae</taxon>
        <taxon>Kalanchoe</taxon>
    </lineage>
</organism>
<dbReference type="AlphaFoldDB" id="A0A7N0TEY6"/>
<evidence type="ECO:0000313" key="1">
    <source>
        <dbReference type="EnsemblPlants" id="Kaladp0034s0170.1.v1.1.CDS.1"/>
    </source>
</evidence>
<keyword evidence="2" id="KW-1185">Reference proteome</keyword>
<dbReference type="Proteomes" id="UP000594263">
    <property type="component" value="Unplaced"/>
</dbReference>
<protein>
    <submittedName>
        <fullName evidence="1">Uncharacterized protein</fullName>
    </submittedName>
</protein>
<evidence type="ECO:0000313" key="2">
    <source>
        <dbReference type="Proteomes" id="UP000594263"/>
    </source>
</evidence>
<accession>A0A7N0TEY6</accession>
<dbReference type="EnsemblPlants" id="Kaladp0034s0170.1.v1.1">
    <property type="protein sequence ID" value="Kaladp0034s0170.1.v1.1.CDS.1"/>
    <property type="gene ID" value="Kaladp0034s0170.v1.1"/>
</dbReference>
<proteinExistence type="predicted"/>
<dbReference type="Gramene" id="Kaladp0034s0170.1.v1.1">
    <property type="protein sequence ID" value="Kaladp0034s0170.1.v1.1.CDS.1"/>
    <property type="gene ID" value="Kaladp0034s0170.v1.1"/>
</dbReference>